<evidence type="ECO:0000256" key="2">
    <source>
        <dbReference type="ARBA" id="ARBA00022723"/>
    </source>
</evidence>
<dbReference type="GO" id="GO:0003677">
    <property type="term" value="F:DNA binding"/>
    <property type="evidence" value="ECO:0007669"/>
    <property type="project" value="InterPro"/>
</dbReference>
<accession>A0AAE1SQR0</accession>
<sequence length="186" mass="22060">MSKARCTHCKRELTSNSKCGTSHLKHHLERCPHKMHQDIKQYMLSAETNADGSTVLNKVKYDDSESRRAIMFYLIEEMGPFITVQKRGFRRMTRRLNSQFKPFSRQTAMRELFAMFVKERDNLKEFIAKAHGKVCLTTDNWKCKYNREEYICVTAHFVDSNWCLQKRIIRFRSLVPPYDSTVFLMS</sequence>
<dbReference type="PROSITE" id="PS50808">
    <property type="entry name" value="ZF_BED"/>
    <property type="match status" value="1"/>
</dbReference>
<comment type="caution">
    <text evidence="10">The sequence shown here is derived from an EMBL/GenBank/DDBJ whole genome shotgun (WGS) entry which is preliminary data.</text>
</comment>
<dbReference type="Proteomes" id="UP001291623">
    <property type="component" value="Unassembled WGS sequence"/>
</dbReference>
<keyword evidence="5" id="KW-0805">Transcription regulation</keyword>
<dbReference type="AlphaFoldDB" id="A0AAE1SQR0"/>
<keyword evidence="6" id="KW-0804">Transcription</keyword>
<dbReference type="InterPro" id="IPR012337">
    <property type="entry name" value="RNaseH-like_sf"/>
</dbReference>
<keyword evidence="2" id="KW-0479">Metal-binding</keyword>
<protein>
    <recommendedName>
        <fullName evidence="9">BED-type domain-containing protein</fullName>
    </recommendedName>
</protein>
<dbReference type="InterPro" id="IPR052035">
    <property type="entry name" value="ZnF_BED_domain_contain"/>
</dbReference>
<dbReference type="GO" id="GO:0008270">
    <property type="term" value="F:zinc ion binding"/>
    <property type="evidence" value="ECO:0007669"/>
    <property type="project" value="UniProtKB-KW"/>
</dbReference>
<evidence type="ECO:0000256" key="3">
    <source>
        <dbReference type="ARBA" id="ARBA00022771"/>
    </source>
</evidence>
<name>A0AAE1SQR0_9SOLA</name>
<feature type="domain" description="BED-type" evidence="9">
    <location>
        <begin position="1"/>
        <end position="43"/>
    </location>
</feature>
<evidence type="ECO:0000256" key="1">
    <source>
        <dbReference type="ARBA" id="ARBA00004123"/>
    </source>
</evidence>
<dbReference type="SUPFAM" id="SSF53098">
    <property type="entry name" value="Ribonuclease H-like"/>
    <property type="match status" value="1"/>
</dbReference>
<evidence type="ECO:0000259" key="9">
    <source>
        <dbReference type="PROSITE" id="PS50808"/>
    </source>
</evidence>
<dbReference type="InterPro" id="IPR003656">
    <property type="entry name" value="Znf_BED"/>
</dbReference>
<dbReference type="PANTHER" id="PTHR46481:SF10">
    <property type="entry name" value="ZINC FINGER BED DOMAIN-CONTAINING PROTEIN 39"/>
    <property type="match status" value="1"/>
</dbReference>
<dbReference type="PANTHER" id="PTHR46481">
    <property type="entry name" value="ZINC FINGER BED DOMAIN-CONTAINING PROTEIN 4"/>
    <property type="match status" value="1"/>
</dbReference>
<comment type="subcellular location">
    <subcellularLocation>
        <location evidence="1">Nucleus</location>
    </subcellularLocation>
</comment>
<evidence type="ECO:0000313" key="11">
    <source>
        <dbReference type="Proteomes" id="UP001291623"/>
    </source>
</evidence>
<evidence type="ECO:0000256" key="7">
    <source>
        <dbReference type="ARBA" id="ARBA00023242"/>
    </source>
</evidence>
<evidence type="ECO:0000313" key="10">
    <source>
        <dbReference type="EMBL" id="KAK4374179.1"/>
    </source>
</evidence>
<dbReference type="EMBL" id="JAVYJV010000003">
    <property type="protein sequence ID" value="KAK4374179.1"/>
    <property type="molecule type" value="Genomic_DNA"/>
</dbReference>
<keyword evidence="4" id="KW-0862">Zinc</keyword>
<organism evidence="10 11">
    <name type="scientific">Anisodus tanguticus</name>
    <dbReference type="NCBI Taxonomy" id="243964"/>
    <lineage>
        <taxon>Eukaryota</taxon>
        <taxon>Viridiplantae</taxon>
        <taxon>Streptophyta</taxon>
        <taxon>Embryophyta</taxon>
        <taxon>Tracheophyta</taxon>
        <taxon>Spermatophyta</taxon>
        <taxon>Magnoliopsida</taxon>
        <taxon>eudicotyledons</taxon>
        <taxon>Gunneridae</taxon>
        <taxon>Pentapetalae</taxon>
        <taxon>asterids</taxon>
        <taxon>lamiids</taxon>
        <taxon>Solanales</taxon>
        <taxon>Solanaceae</taxon>
        <taxon>Solanoideae</taxon>
        <taxon>Hyoscyameae</taxon>
        <taxon>Anisodus</taxon>
    </lineage>
</organism>
<reference evidence="10" key="1">
    <citation type="submission" date="2023-12" db="EMBL/GenBank/DDBJ databases">
        <title>Genome assembly of Anisodus tanguticus.</title>
        <authorList>
            <person name="Wang Y.-J."/>
        </authorList>
    </citation>
    <scope>NUCLEOTIDE SEQUENCE</scope>
    <source>
        <strain evidence="10">KB-2021</strain>
        <tissue evidence="10">Leaf</tissue>
    </source>
</reference>
<keyword evidence="3 8" id="KW-0863">Zinc-finger</keyword>
<proteinExistence type="predicted"/>
<evidence type="ECO:0000256" key="5">
    <source>
        <dbReference type="ARBA" id="ARBA00023015"/>
    </source>
</evidence>
<keyword evidence="7" id="KW-0539">Nucleus</keyword>
<evidence type="ECO:0000256" key="6">
    <source>
        <dbReference type="ARBA" id="ARBA00023163"/>
    </source>
</evidence>
<keyword evidence="11" id="KW-1185">Reference proteome</keyword>
<gene>
    <name evidence="10" type="ORF">RND71_004856</name>
</gene>
<evidence type="ECO:0000256" key="4">
    <source>
        <dbReference type="ARBA" id="ARBA00022833"/>
    </source>
</evidence>
<dbReference type="GO" id="GO:0005634">
    <property type="term" value="C:nucleus"/>
    <property type="evidence" value="ECO:0007669"/>
    <property type="project" value="UniProtKB-SubCell"/>
</dbReference>
<evidence type="ECO:0000256" key="8">
    <source>
        <dbReference type="PROSITE-ProRule" id="PRU00027"/>
    </source>
</evidence>